<dbReference type="AlphaFoldDB" id="A0A9X6XV81"/>
<dbReference type="Gene3D" id="3.40.630.30">
    <property type="match status" value="1"/>
</dbReference>
<dbReference type="EMBL" id="NVMX01000170">
    <property type="protein sequence ID" value="PDZ94535.1"/>
    <property type="molecule type" value="Genomic_DNA"/>
</dbReference>
<evidence type="ECO:0000313" key="1">
    <source>
        <dbReference type="EMBL" id="PDZ94535.1"/>
    </source>
</evidence>
<accession>A0A9X6XV81</accession>
<gene>
    <name evidence="1" type="ORF">CON36_33300</name>
</gene>
<reference evidence="1 2" key="1">
    <citation type="submission" date="2017-09" db="EMBL/GenBank/DDBJ databases">
        <title>Large-scale bioinformatics analysis of Bacillus genomes uncovers conserved roles of natural products in bacterial physiology.</title>
        <authorList>
            <consortium name="Agbiome Team Llc"/>
            <person name="Bleich R.M."/>
            <person name="Grubbs K.J."/>
            <person name="Santa Maria K.C."/>
            <person name="Allen S.E."/>
            <person name="Farag S."/>
            <person name="Shank E.A."/>
            <person name="Bowers A."/>
        </authorList>
    </citation>
    <scope>NUCLEOTIDE SEQUENCE [LARGE SCALE GENOMIC DNA]</scope>
    <source>
        <strain evidence="1 2">AFS092789</strain>
    </source>
</reference>
<comment type="caution">
    <text evidence="1">The sequence shown here is derived from an EMBL/GenBank/DDBJ whole genome shotgun (WGS) entry which is preliminary data.</text>
</comment>
<organism evidence="1 2">
    <name type="scientific">Bacillus cereus</name>
    <dbReference type="NCBI Taxonomy" id="1396"/>
    <lineage>
        <taxon>Bacteria</taxon>
        <taxon>Bacillati</taxon>
        <taxon>Bacillota</taxon>
        <taxon>Bacilli</taxon>
        <taxon>Bacillales</taxon>
        <taxon>Bacillaceae</taxon>
        <taxon>Bacillus</taxon>
        <taxon>Bacillus cereus group</taxon>
    </lineage>
</organism>
<protein>
    <submittedName>
        <fullName evidence="1">Uncharacterized protein</fullName>
    </submittedName>
</protein>
<evidence type="ECO:0000313" key="2">
    <source>
        <dbReference type="Proteomes" id="UP000219922"/>
    </source>
</evidence>
<dbReference type="RefSeq" id="WP_098006927.1">
    <property type="nucleotide sequence ID" value="NZ_NUJB01000036.1"/>
</dbReference>
<dbReference type="Proteomes" id="UP000219922">
    <property type="component" value="Unassembled WGS sequence"/>
</dbReference>
<dbReference type="SUPFAM" id="SSF55729">
    <property type="entry name" value="Acyl-CoA N-acyltransferases (Nat)"/>
    <property type="match status" value="1"/>
</dbReference>
<name>A0A9X6XV81_BACCE</name>
<sequence>MKTIRNATTNDINKIVELYNKMNSNQIKLNETFFHQVFKKNSYVYRVLETEEGVTGIYSLYPLSKGIYEGVLKGTVKKNEIPNFLLNYKNKDIFLYCGSLIVNTHTQNKNEYMKDLFLDMRNKLLTLSKEKINVCEIGTITESKEEEKFLSQIGFEKKGVSSINSNESLVFRATVLDVIFSKKL</sequence>
<dbReference type="InterPro" id="IPR016181">
    <property type="entry name" value="Acyl_CoA_acyltransferase"/>
</dbReference>
<proteinExistence type="predicted"/>